<sequence>MAPLYKEKAEIWAAMPENIITHLPSLRKLTIWLDHIQKPYWSVVHERHVLRPFEQLANLSHLDLSFDLPKLKPRVGGPHRLFLEGEDGGGLQFHPSSQPVQIRRRLRQRHRVVGVDDAGAPRVLYYHDFPLGLGFSIWKGLTVAQIEASEIALERSGVNIPQLLSQSSSDMTIPAMASWTFGSPHALQDHHHLVVD</sequence>
<reference evidence="1 2" key="1">
    <citation type="submission" date="2023-01" db="EMBL/GenBank/DDBJ databases">
        <title>Analysis of 21 Apiospora genomes using comparative genomics revels a genus with tremendous synthesis potential of carbohydrate active enzymes and secondary metabolites.</title>
        <authorList>
            <person name="Sorensen T."/>
        </authorList>
    </citation>
    <scope>NUCLEOTIDE SEQUENCE [LARGE SCALE GENOMIC DNA]</scope>
    <source>
        <strain evidence="1 2">CBS 20057</strain>
    </source>
</reference>
<evidence type="ECO:0000313" key="1">
    <source>
        <dbReference type="EMBL" id="KAK8040313.1"/>
    </source>
</evidence>
<keyword evidence="2" id="KW-1185">Reference proteome</keyword>
<organism evidence="1 2">
    <name type="scientific">Apiospora marii</name>
    <dbReference type="NCBI Taxonomy" id="335849"/>
    <lineage>
        <taxon>Eukaryota</taxon>
        <taxon>Fungi</taxon>
        <taxon>Dikarya</taxon>
        <taxon>Ascomycota</taxon>
        <taxon>Pezizomycotina</taxon>
        <taxon>Sordariomycetes</taxon>
        <taxon>Xylariomycetidae</taxon>
        <taxon>Amphisphaeriales</taxon>
        <taxon>Apiosporaceae</taxon>
        <taxon>Apiospora</taxon>
    </lineage>
</organism>
<protein>
    <submittedName>
        <fullName evidence="1">Uncharacterized protein</fullName>
    </submittedName>
</protein>
<name>A0ABR1T155_9PEZI</name>
<dbReference type="Proteomes" id="UP001396898">
    <property type="component" value="Unassembled WGS sequence"/>
</dbReference>
<evidence type="ECO:0000313" key="2">
    <source>
        <dbReference type="Proteomes" id="UP001396898"/>
    </source>
</evidence>
<comment type="caution">
    <text evidence="1">The sequence shown here is derived from an EMBL/GenBank/DDBJ whole genome shotgun (WGS) entry which is preliminary data.</text>
</comment>
<gene>
    <name evidence="1" type="ORF">PG991_000101</name>
</gene>
<accession>A0ABR1T155</accession>
<proteinExistence type="predicted"/>
<dbReference type="EMBL" id="JAQQWI010000001">
    <property type="protein sequence ID" value="KAK8040313.1"/>
    <property type="molecule type" value="Genomic_DNA"/>
</dbReference>